<accession>A0A1C5IV41</accession>
<dbReference type="AlphaFoldDB" id="A0A1C5IV41"/>
<organism evidence="2 3">
    <name type="scientific">Micromonospora inositola</name>
    <dbReference type="NCBI Taxonomy" id="47865"/>
    <lineage>
        <taxon>Bacteria</taxon>
        <taxon>Bacillati</taxon>
        <taxon>Actinomycetota</taxon>
        <taxon>Actinomycetes</taxon>
        <taxon>Micromonosporales</taxon>
        <taxon>Micromonosporaceae</taxon>
        <taxon>Micromonospora</taxon>
    </lineage>
</organism>
<gene>
    <name evidence="2" type="ORF">GA0070613_3506</name>
</gene>
<feature type="compositionally biased region" description="Polar residues" evidence="1">
    <location>
        <begin position="236"/>
        <end position="249"/>
    </location>
</feature>
<dbReference type="Proteomes" id="UP000198221">
    <property type="component" value="Chromosome I"/>
</dbReference>
<feature type="compositionally biased region" description="Basic and acidic residues" evidence="1">
    <location>
        <begin position="161"/>
        <end position="170"/>
    </location>
</feature>
<evidence type="ECO:0008006" key="4">
    <source>
        <dbReference type="Google" id="ProtNLM"/>
    </source>
</evidence>
<protein>
    <recommendedName>
        <fullName evidence="4">S1 RNA binding domain-containing protein</fullName>
    </recommendedName>
</protein>
<feature type="compositionally biased region" description="Polar residues" evidence="1">
    <location>
        <begin position="180"/>
        <end position="189"/>
    </location>
</feature>
<reference evidence="3" key="1">
    <citation type="submission" date="2016-06" db="EMBL/GenBank/DDBJ databases">
        <authorList>
            <person name="Varghese N."/>
            <person name="Submissions Spin"/>
        </authorList>
    </citation>
    <scope>NUCLEOTIDE SEQUENCE [LARGE SCALE GENOMIC DNA]</scope>
    <source>
        <strain evidence="3">DSM 43819</strain>
    </source>
</reference>
<proteinExistence type="predicted"/>
<feature type="region of interest" description="Disordered" evidence="1">
    <location>
        <begin position="230"/>
        <end position="255"/>
    </location>
</feature>
<sequence>MPPSERTCCKSYLGRLWLPPTGVGMPGCAADEAVRDDQPVQRFDSVGCDLVVGTAVRATVMSHEPWGVMAEVLGHETVGASVDAGVIDSPSGAPRALPEEYPPVGEQVDAVVQEISRYHPPVWIRLTMRAADLHKFSWPCGCCGQLTILSPGGDGVTVDVRSSEDRDVRRSPRTGPVWPTASTRTSTATGHGLTPWDATNRRPQRSEPITLIAAPTAGCTLTDARVTRTHMPRSARMSQVSWQTRVAHQSTEDNR</sequence>
<evidence type="ECO:0000256" key="1">
    <source>
        <dbReference type="SAM" id="MobiDB-lite"/>
    </source>
</evidence>
<dbReference type="EMBL" id="LT607754">
    <property type="protein sequence ID" value="SCG62190.1"/>
    <property type="molecule type" value="Genomic_DNA"/>
</dbReference>
<evidence type="ECO:0000313" key="2">
    <source>
        <dbReference type="EMBL" id="SCG62190.1"/>
    </source>
</evidence>
<feature type="region of interest" description="Disordered" evidence="1">
    <location>
        <begin position="158"/>
        <end position="208"/>
    </location>
</feature>
<name>A0A1C5IV41_9ACTN</name>
<keyword evidence="3" id="KW-1185">Reference proteome</keyword>
<evidence type="ECO:0000313" key="3">
    <source>
        <dbReference type="Proteomes" id="UP000198221"/>
    </source>
</evidence>